<dbReference type="Proteomes" id="UP000515971">
    <property type="component" value="Chromosome"/>
</dbReference>
<keyword evidence="1" id="KW-0560">Oxidoreductase</keyword>
<keyword evidence="2" id="KW-1185">Reference proteome</keyword>
<dbReference type="PANTHER" id="PTHR34599:SF1">
    <property type="entry name" value="PHOSPHATIDIC ACID PHOSPHATASE TYPE 2_HALOPEROXIDASE DOMAIN-CONTAINING PROTEIN"/>
    <property type="match status" value="1"/>
</dbReference>
<reference evidence="1 2" key="1">
    <citation type="submission" date="2020-08" db="EMBL/GenBank/DDBJ databases">
        <title>Genome sequence of Sphingomonas lutea KCTC 23642T.</title>
        <authorList>
            <person name="Hyun D.-W."/>
            <person name="Bae J.-W."/>
        </authorList>
    </citation>
    <scope>NUCLEOTIDE SEQUENCE [LARGE SCALE GENOMIC DNA]</scope>
    <source>
        <strain evidence="1 2">KCTC 23642</strain>
    </source>
</reference>
<dbReference type="RefSeq" id="WP_187537279.1">
    <property type="nucleotide sequence ID" value="NZ_BAABJT010000001.1"/>
</dbReference>
<gene>
    <name evidence="1" type="ORF">H9L13_08285</name>
</gene>
<organism evidence="1 2">
    <name type="scientific">Sphingomonas lutea</name>
    <dbReference type="NCBI Taxonomy" id="1045317"/>
    <lineage>
        <taxon>Bacteria</taxon>
        <taxon>Pseudomonadati</taxon>
        <taxon>Pseudomonadota</taxon>
        <taxon>Alphaproteobacteria</taxon>
        <taxon>Sphingomonadales</taxon>
        <taxon>Sphingomonadaceae</taxon>
        <taxon>Sphingomonas</taxon>
    </lineage>
</organism>
<dbReference type="InterPro" id="IPR052559">
    <property type="entry name" value="V-haloperoxidase"/>
</dbReference>
<sequence length="400" mass="43783">MAAVATPARADTVCEWMDLAAKVETAGVAAQKLVVRTGVYDRAQTQVALAMFEALNAIDHRYESYVGMTAHDPRASQDAAAVTAAYQVLLAHFPSQKTSLDEGYANAMEGVTDSAARDAGRRLGELAAQAALKSGIVDPAVTQVPYRPRTAPGVWTATELPVFSPSYVAQKPWILSRIDQFRPAPPPALTSETYTRGFNEVKALGGKSSKARTPHQARMARYRINADMLPAMRQVTDQVGRRLVDNARLFALYGMIDDEVMLANAEAKLHYNFWRPVTAIRNADQDGNPATESDPAWEPLINTPNHPEYPCAHCTQAAATAELMKREYGNAPASGVRISSLSLPNAVVQVHPTWDKWAEEVSASRVLGGVHYRFSNEAGEKMGREIAREALRKVMRPLRK</sequence>
<dbReference type="PANTHER" id="PTHR34599">
    <property type="entry name" value="PEROXIDASE-RELATED"/>
    <property type="match status" value="1"/>
</dbReference>
<dbReference type="CDD" id="cd03398">
    <property type="entry name" value="PAP2_haloperoxidase"/>
    <property type="match status" value="1"/>
</dbReference>
<name>A0A7G9SFR2_9SPHN</name>
<dbReference type="Gene3D" id="1.10.606.20">
    <property type="match status" value="1"/>
</dbReference>
<proteinExistence type="predicted"/>
<protein>
    <submittedName>
        <fullName evidence="1">Vanadium-dependent haloperoxidase</fullName>
    </submittedName>
</protein>
<dbReference type="InterPro" id="IPR036938">
    <property type="entry name" value="PAP2/HPO_sf"/>
</dbReference>
<keyword evidence="1" id="KW-0575">Peroxidase</keyword>
<dbReference type="AlphaFoldDB" id="A0A7G9SFR2"/>
<dbReference type="GO" id="GO:0004601">
    <property type="term" value="F:peroxidase activity"/>
    <property type="evidence" value="ECO:0007669"/>
    <property type="project" value="UniProtKB-KW"/>
</dbReference>
<dbReference type="EMBL" id="CP060718">
    <property type="protein sequence ID" value="QNN66687.1"/>
    <property type="molecule type" value="Genomic_DNA"/>
</dbReference>
<accession>A0A7G9SFR2</accession>
<dbReference type="KEGG" id="slut:H9L13_08285"/>
<evidence type="ECO:0000313" key="2">
    <source>
        <dbReference type="Proteomes" id="UP000515971"/>
    </source>
</evidence>
<dbReference type="SUPFAM" id="SSF48317">
    <property type="entry name" value="Acid phosphatase/Vanadium-dependent haloperoxidase"/>
    <property type="match status" value="1"/>
</dbReference>
<evidence type="ECO:0000313" key="1">
    <source>
        <dbReference type="EMBL" id="QNN66687.1"/>
    </source>
</evidence>